<protein>
    <submittedName>
        <fullName evidence="2">Uncharacterized protein</fullName>
    </submittedName>
</protein>
<reference evidence="2 3" key="1">
    <citation type="submission" date="2016-07" db="EMBL/GenBank/DDBJ databases">
        <title>Draft genome of the white-rot fungus Obba rivulosa 3A-2.</title>
        <authorList>
            <consortium name="DOE Joint Genome Institute"/>
            <person name="Miettinen O."/>
            <person name="Riley R."/>
            <person name="Acob R."/>
            <person name="Barry K."/>
            <person name="Cullen D."/>
            <person name="De Vries R."/>
            <person name="Hainaut M."/>
            <person name="Hatakka A."/>
            <person name="Henrissat B."/>
            <person name="Hilden K."/>
            <person name="Kuo R."/>
            <person name="Labutti K."/>
            <person name="Lipzen A."/>
            <person name="Makela M.R."/>
            <person name="Sandor L."/>
            <person name="Spatafora J.W."/>
            <person name="Grigoriev I.V."/>
            <person name="Hibbett D.S."/>
        </authorList>
    </citation>
    <scope>NUCLEOTIDE SEQUENCE [LARGE SCALE GENOMIC DNA]</scope>
    <source>
        <strain evidence="2 3">3A-2</strain>
    </source>
</reference>
<accession>A0A8E2AWD6</accession>
<proteinExistence type="predicted"/>
<name>A0A8E2AWD6_9APHY</name>
<feature type="region of interest" description="Disordered" evidence="1">
    <location>
        <begin position="88"/>
        <end position="109"/>
    </location>
</feature>
<gene>
    <name evidence="2" type="ORF">OBBRIDRAFT_794377</name>
</gene>
<evidence type="ECO:0000256" key="1">
    <source>
        <dbReference type="SAM" id="MobiDB-lite"/>
    </source>
</evidence>
<feature type="compositionally biased region" description="Polar residues" evidence="1">
    <location>
        <begin position="88"/>
        <end position="100"/>
    </location>
</feature>
<organism evidence="2 3">
    <name type="scientific">Obba rivulosa</name>
    <dbReference type="NCBI Taxonomy" id="1052685"/>
    <lineage>
        <taxon>Eukaryota</taxon>
        <taxon>Fungi</taxon>
        <taxon>Dikarya</taxon>
        <taxon>Basidiomycota</taxon>
        <taxon>Agaricomycotina</taxon>
        <taxon>Agaricomycetes</taxon>
        <taxon>Polyporales</taxon>
        <taxon>Gelatoporiaceae</taxon>
        <taxon>Obba</taxon>
    </lineage>
</organism>
<dbReference type="AlphaFoldDB" id="A0A8E2AWD6"/>
<dbReference type="OrthoDB" id="10398002at2759"/>
<sequence length="181" mass="20330">MASPEGFSSLTSIRVGGWWMSLSAAQGLADFLDLEVGPPSSQWYEKRLEQAIENHVYVFAEEGVEFKPMTLSHPESRQLGIMFITQHADSTQGASGTSPEETSDDASDDRKAKLWLLERGVREDQLEWVTMVTDMPGSRCKAQYNDMEYVDTDPGQILREAEAELARMEEEYGESISALER</sequence>
<dbReference type="EMBL" id="KV722429">
    <property type="protein sequence ID" value="OCH89339.1"/>
    <property type="molecule type" value="Genomic_DNA"/>
</dbReference>
<evidence type="ECO:0000313" key="2">
    <source>
        <dbReference type="EMBL" id="OCH89339.1"/>
    </source>
</evidence>
<keyword evidence="3" id="KW-1185">Reference proteome</keyword>
<dbReference type="Proteomes" id="UP000250043">
    <property type="component" value="Unassembled WGS sequence"/>
</dbReference>
<evidence type="ECO:0000313" key="3">
    <source>
        <dbReference type="Proteomes" id="UP000250043"/>
    </source>
</evidence>